<gene>
    <name evidence="1" type="ORF">SAMN05421547_10832</name>
</gene>
<protein>
    <submittedName>
        <fullName evidence="1">Uncharacterized protein</fullName>
    </submittedName>
</protein>
<dbReference type="Proteomes" id="UP000183417">
    <property type="component" value="Unassembled WGS sequence"/>
</dbReference>
<accession>A0A1H3MTJ6</accession>
<dbReference type="EMBL" id="FNPE01000008">
    <property type="protein sequence ID" value="SDY79834.1"/>
    <property type="molecule type" value="Genomic_DNA"/>
</dbReference>
<dbReference type="RefSeq" id="WP_232357031.1">
    <property type="nucleotide sequence ID" value="NZ_CP065749.1"/>
</dbReference>
<evidence type="ECO:0000313" key="2">
    <source>
        <dbReference type="Proteomes" id="UP000183417"/>
    </source>
</evidence>
<proteinExistence type="predicted"/>
<sequence>MIGKVAVPRYKTPSFQATYDAMLSAARDPSSELYHDGKPHRGAGHRTAFWDGYGGLAKTANVIPGTLSAVCYAAGKEFAKSNPGIAIEDAVWTPGVTRQGGSKV</sequence>
<evidence type="ECO:0000313" key="1">
    <source>
        <dbReference type="EMBL" id="SDY79834.1"/>
    </source>
</evidence>
<organism evidence="1 2">
    <name type="scientific">Delftia lacustris</name>
    <dbReference type="NCBI Taxonomy" id="558537"/>
    <lineage>
        <taxon>Bacteria</taxon>
        <taxon>Pseudomonadati</taxon>
        <taxon>Pseudomonadota</taxon>
        <taxon>Betaproteobacteria</taxon>
        <taxon>Burkholderiales</taxon>
        <taxon>Comamonadaceae</taxon>
        <taxon>Delftia</taxon>
    </lineage>
</organism>
<name>A0A1H3MTJ6_9BURK</name>
<dbReference type="AlphaFoldDB" id="A0A1H3MTJ6"/>
<reference evidence="1 2" key="1">
    <citation type="submission" date="2016-10" db="EMBL/GenBank/DDBJ databases">
        <authorList>
            <person name="de Groot N.N."/>
        </authorList>
    </citation>
    <scope>NUCLEOTIDE SEQUENCE [LARGE SCALE GENOMIC DNA]</scope>
    <source>
        <strain evidence="1 2">LMG 24775</strain>
    </source>
</reference>
<dbReference type="GeneID" id="94688984"/>